<gene>
    <name evidence="2" type="ORF">DFR43_11213</name>
</gene>
<dbReference type="PANTHER" id="PTHR13939:SF0">
    <property type="entry name" value="NMN AMIDOHYDROLASE-LIKE PROTEIN YFAY"/>
    <property type="match status" value="1"/>
</dbReference>
<dbReference type="RefSeq" id="WP_133598267.1">
    <property type="nucleotide sequence ID" value="NZ_SNYL01000012.1"/>
</dbReference>
<comment type="caution">
    <text evidence="2">The sequence shown here is derived from an EMBL/GenBank/DDBJ whole genome shotgun (WGS) entry which is preliminary data.</text>
</comment>
<dbReference type="Proteomes" id="UP000295510">
    <property type="component" value="Unassembled WGS sequence"/>
</dbReference>
<protein>
    <submittedName>
        <fullName evidence="2">Molybdopterin-biosynthesis enzyme MoeA-like protein</fullName>
    </submittedName>
</protein>
<evidence type="ECO:0000313" key="3">
    <source>
        <dbReference type="Proteomes" id="UP000295510"/>
    </source>
</evidence>
<organism evidence="2 3">
    <name type="scientific">Tepidicella xavieri</name>
    <dbReference type="NCBI Taxonomy" id="360241"/>
    <lineage>
        <taxon>Bacteria</taxon>
        <taxon>Pseudomonadati</taxon>
        <taxon>Pseudomonadota</taxon>
        <taxon>Betaproteobacteria</taxon>
        <taxon>Burkholderiales</taxon>
        <taxon>Tepidicella</taxon>
    </lineage>
</organism>
<dbReference type="Pfam" id="PF00994">
    <property type="entry name" value="MoCF_biosynth"/>
    <property type="match status" value="1"/>
</dbReference>
<dbReference type="SMART" id="SM00852">
    <property type="entry name" value="MoCF_biosynth"/>
    <property type="match status" value="1"/>
</dbReference>
<dbReference type="InterPro" id="IPR050101">
    <property type="entry name" value="CinA"/>
</dbReference>
<name>A0A4R6U6E4_9BURK</name>
<dbReference type="CDD" id="cd00885">
    <property type="entry name" value="cinA"/>
    <property type="match status" value="1"/>
</dbReference>
<dbReference type="Gene3D" id="3.40.980.10">
    <property type="entry name" value="MoaB/Mog-like domain"/>
    <property type="match status" value="1"/>
</dbReference>
<sequence>MTNQTSMPRFGLLIVGDEILSGKRQDKHMPKVIELLGQRGLALSWARYVGDDRAAITAALREAFAGGDVVFSCGGIGATPDDHTRQCAAAALGVELALHPQARQLIEERMQDVAREQGQVYDPQRPDNVHRLNMGVFPVGARIIPNPYNKIPGFSCDGPGGGTVHFVPGFPVMAWPMIEWVLDTGYAAHFRRVDWKERSVIVFGAMEAALTPLMERIESGHPGVKVFSLPSVDHPTYGRHIELGVKGEDALVQPAYAALLEGLRAQQASLGPELVR</sequence>
<dbReference type="InterPro" id="IPR036425">
    <property type="entry name" value="MoaB/Mog-like_dom_sf"/>
</dbReference>
<dbReference type="InterPro" id="IPR001453">
    <property type="entry name" value="MoaB/Mog_dom"/>
</dbReference>
<proteinExistence type="predicted"/>
<dbReference type="EMBL" id="SNYL01000012">
    <property type="protein sequence ID" value="TDQ41336.1"/>
    <property type="molecule type" value="Genomic_DNA"/>
</dbReference>
<dbReference type="SUPFAM" id="SSF53218">
    <property type="entry name" value="Molybdenum cofactor biosynthesis proteins"/>
    <property type="match status" value="1"/>
</dbReference>
<dbReference type="PANTHER" id="PTHR13939">
    <property type="entry name" value="NICOTINAMIDE-NUCLEOTIDE AMIDOHYDROLASE PNCC"/>
    <property type="match status" value="1"/>
</dbReference>
<dbReference type="AlphaFoldDB" id="A0A4R6U6E4"/>
<feature type="domain" description="MoaB/Mog" evidence="1">
    <location>
        <begin position="11"/>
        <end position="189"/>
    </location>
</feature>
<evidence type="ECO:0000313" key="2">
    <source>
        <dbReference type="EMBL" id="TDQ41336.1"/>
    </source>
</evidence>
<keyword evidence="3" id="KW-1185">Reference proteome</keyword>
<reference evidence="2 3" key="1">
    <citation type="submission" date="2019-03" db="EMBL/GenBank/DDBJ databases">
        <title>Genomic Encyclopedia of Type Strains, Phase IV (KMG-IV): sequencing the most valuable type-strain genomes for metagenomic binning, comparative biology and taxonomic classification.</title>
        <authorList>
            <person name="Goeker M."/>
        </authorList>
    </citation>
    <scope>NUCLEOTIDE SEQUENCE [LARGE SCALE GENOMIC DNA]</scope>
    <source>
        <strain evidence="2 3">DSM 19605</strain>
    </source>
</reference>
<dbReference type="OrthoDB" id="9801454at2"/>
<evidence type="ECO:0000259" key="1">
    <source>
        <dbReference type="SMART" id="SM00852"/>
    </source>
</evidence>
<accession>A0A4R6U6E4</accession>